<evidence type="ECO:0000313" key="1">
    <source>
        <dbReference type="EMBL" id="CNV11148.1"/>
    </source>
</evidence>
<dbReference type="AlphaFoldDB" id="A0A655EB02"/>
<reference evidence="1 2" key="1">
    <citation type="submission" date="2015-03" db="EMBL/GenBank/DDBJ databases">
        <authorList>
            <consortium name="Pathogen Informatics"/>
        </authorList>
    </citation>
    <scope>NUCLEOTIDE SEQUENCE [LARGE SCALE GENOMIC DNA]</scope>
    <source>
        <strain evidence="1 2">A1104</strain>
    </source>
</reference>
<accession>A0A655EB02</accession>
<sequence>MVPTVERGLCDVDFCSIEIAGDSPSIWSTSGFSMSDKNCRA</sequence>
<name>A0A655EB02_SALET</name>
<dbReference type="Proteomes" id="UP000041314">
    <property type="component" value="Unassembled WGS sequence"/>
</dbReference>
<evidence type="ECO:0000313" key="2">
    <source>
        <dbReference type="Proteomes" id="UP000041314"/>
    </source>
</evidence>
<proteinExistence type="predicted"/>
<gene>
    <name evidence="1" type="ORF">ERS008198_04382</name>
</gene>
<protein>
    <submittedName>
        <fullName evidence="1">Uncharacterized protein</fullName>
    </submittedName>
</protein>
<dbReference type="EMBL" id="CQPA01000057">
    <property type="protein sequence ID" value="CNV11148.1"/>
    <property type="molecule type" value="Genomic_DNA"/>
</dbReference>
<organism evidence="1 2">
    <name type="scientific">Salmonella enterica subsp. enterica serovar Bovismorbificans</name>
    <dbReference type="NCBI Taxonomy" id="58097"/>
    <lineage>
        <taxon>Bacteria</taxon>
        <taxon>Pseudomonadati</taxon>
        <taxon>Pseudomonadota</taxon>
        <taxon>Gammaproteobacteria</taxon>
        <taxon>Enterobacterales</taxon>
        <taxon>Enterobacteriaceae</taxon>
        <taxon>Salmonella</taxon>
    </lineage>
</organism>